<evidence type="ECO:0000313" key="3">
    <source>
        <dbReference type="Proteomes" id="UP000251692"/>
    </source>
</evidence>
<evidence type="ECO:0000313" key="2">
    <source>
        <dbReference type="EMBL" id="RAU82786.1"/>
    </source>
</evidence>
<protein>
    <recommendedName>
        <fullName evidence="1">GmrSD restriction endonucleases N-terminal domain-containing protein</fullName>
    </recommendedName>
</protein>
<name>A0A364RF45_9BACT</name>
<organism evidence="2 3">
    <name type="scientific">Pontibacter arcticus</name>
    <dbReference type="NCBI Taxonomy" id="2080288"/>
    <lineage>
        <taxon>Bacteria</taxon>
        <taxon>Pseudomonadati</taxon>
        <taxon>Bacteroidota</taxon>
        <taxon>Cytophagia</taxon>
        <taxon>Cytophagales</taxon>
        <taxon>Hymenobacteraceae</taxon>
        <taxon>Pontibacter</taxon>
    </lineage>
</organism>
<reference evidence="2 3" key="1">
    <citation type="submission" date="2018-06" db="EMBL/GenBank/DDBJ databases">
        <authorList>
            <person name="Liu Z.-W."/>
        </authorList>
    </citation>
    <scope>NUCLEOTIDE SEQUENCE [LARGE SCALE GENOMIC DNA]</scope>
    <source>
        <strain evidence="2 3">2b14</strain>
    </source>
</reference>
<dbReference type="Proteomes" id="UP000251692">
    <property type="component" value="Unassembled WGS sequence"/>
</dbReference>
<dbReference type="Pfam" id="PF03235">
    <property type="entry name" value="GmrSD_N"/>
    <property type="match status" value="1"/>
</dbReference>
<sequence>MNANNIQIHTRVRRLFHYIDDFQRGLIRVPAFQREFVWTRKDKIDLFDSIKKGYPIGSILFWRPDEHTKSNFFRLESEKIGSYYIPNRTGDFFYILDGFQRMSTLFGCLVNPYQTDLLRDDKEWFKEFNLVYNLQEDKFEFYNKVEFYDLPIHKVPLYRFVDSKEFFSFQKQLLVSNLPEKSINDFLKKYENLSSKLIDYNVPSIDIIGGTVREAVDIFSRVNSTGAKISDDWKISALSFDEEKNFRLGTEIDKLLEELKKYNFQNIKREVILQCIINSFGKVFFDNTTKLEDLAVSRDFVDKARETLTNIKKAVYFLYNELLVLNHKLLPYNNQLIFITDFFAKIQQPSFAQLETLKRWFWITSYSNYFTIYNLSKQRLAYNKFQDFINGISFEPVYKDNPDKNFIVTKLPSKINLGSVRAKSLALFMLNRLKDLSSNYERIQGYKMLPLFQKLDSSEELASIENTFFMLIYDNEGLLNDRGKDLESWLLSDDDLAKYFISDVIKNVYRSSFSKSAVLELRRKSIIKAEKEFVYNLDMIYGDEI</sequence>
<reference evidence="2 3" key="2">
    <citation type="submission" date="2018-07" db="EMBL/GenBank/DDBJ databases">
        <title>Pontibacter sp. 2b14 genomic sequence and assembly.</title>
        <authorList>
            <person name="Du Z.-J."/>
        </authorList>
    </citation>
    <scope>NUCLEOTIDE SEQUENCE [LARGE SCALE GENOMIC DNA]</scope>
    <source>
        <strain evidence="2 3">2b14</strain>
    </source>
</reference>
<dbReference type="PANTHER" id="PTHR37292:SF2">
    <property type="entry name" value="DUF262 DOMAIN-CONTAINING PROTEIN"/>
    <property type="match status" value="1"/>
</dbReference>
<dbReference type="EMBL" id="QMDV01000002">
    <property type="protein sequence ID" value="RAU82786.1"/>
    <property type="molecule type" value="Genomic_DNA"/>
</dbReference>
<proteinExistence type="predicted"/>
<comment type="caution">
    <text evidence="2">The sequence shown here is derived from an EMBL/GenBank/DDBJ whole genome shotgun (WGS) entry which is preliminary data.</text>
</comment>
<gene>
    <name evidence="2" type="ORF">DP923_05910</name>
</gene>
<dbReference type="OrthoDB" id="9798761at2"/>
<feature type="domain" description="GmrSD restriction endonucleases N-terminal" evidence="1">
    <location>
        <begin position="19"/>
        <end position="232"/>
    </location>
</feature>
<evidence type="ECO:0000259" key="1">
    <source>
        <dbReference type="Pfam" id="PF03235"/>
    </source>
</evidence>
<accession>A0A364RF45</accession>
<keyword evidence="3" id="KW-1185">Reference proteome</keyword>
<dbReference type="InterPro" id="IPR004919">
    <property type="entry name" value="GmrSD_N"/>
</dbReference>
<dbReference type="RefSeq" id="WP_112304935.1">
    <property type="nucleotide sequence ID" value="NZ_QMDV01000002.1"/>
</dbReference>
<dbReference type="AlphaFoldDB" id="A0A364RF45"/>
<dbReference type="PANTHER" id="PTHR37292">
    <property type="entry name" value="VNG6097C"/>
    <property type="match status" value="1"/>
</dbReference>